<dbReference type="PROSITE" id="PS50012">
    <property type="entry name" value="RCC1_3"/>
    <property type="match status" value="6"/>
</dbReference>
<reference evidence="6" key="2">
    <citation type="journal article" date="2023" name="Proc. Natl. Acad. Sci. U.S.A.">
        <title>A global phylogenomic analysis of the shiitake genus Lentinula.</title>
        <authorList>
            <person name="Sierra-Patev S."/>
            <person name="Min B."/>
            <person name="Naranjo-Ortiz M."/>
            <person name="Looney B."/>
            <person name="Konkel Z."/>
            <person name="Slot J.C."/>
            <person name="Sakamoto Y."/>
            <person name="Steenwyk J.L."/>
            <person name="Rokas A."/>
            <person name="Carro J."/>
            <person name="Camarero S."/>
            <person name="Ferreira P."/>
            <person name="Molpeceres G."/>
            <person name="Ruiz-Duenas F.J."/>
            <person name="Serrano A."/>
            <person name="Henrissat B."/>
            <person name="Drula E."/>
            <person name="Hughes K.W."/>
            <person name="Mata J.L."/>
            <person name="Ishikawa N.K."/>
            <person name="Vargas-Isla R."/>
            <person name="Ushijima S."/>
            <person name="Smith C.A."/>
            <person name="Donoghue J."/>
            <person name="Ahrendt S."/>
            <person name="Andreopoulos W."/>
            <person name="He G."/>
            <person name="LaButti K."/>
            <person name="Lipzen A."/>
            <person name="Ng V."/>
            <person name="Riley R."/>
            <person name="Sandor L."/>
            <person name="Barry K."/>
            <person name="Martinez A.T."/>
            <person name="Xiao Y."/>
            <person name="Gibbons J.G."/>
            <person name="Terashima K."/>
            <person name="Grigoriev I.V."/>
            <person name="Hibbett D."/>
        </authorList>
    </citation>
    <scope>NUCLEOTIDE SEQUENCE</scope>
    <source>
        <strain evidence="6">Sp2 HRB7682 ss15</strain>
    </source>
</reference>
<keyword evidence="2" id="KW-0677">Repeat</keyword>
<dbReference type="Pfam" id="PF25390">
    <property type="entry name" value="WD40_RLD"/>
    <property type="match status" value="1"/>
</dbReference>
<feature type="repeat" description="RCC1" evidence="3">
    <location>
        <begin position="449"/>
        <end position="511"/>
    </location>
</feature>
<dbReference type="SUPFAM" id="SSF50985">
    <property type="entry name" value="RCC1/BLIP-II"/>
    <property type="match status" value="1"/>
</dbReference>
<dbReference type="Proteomes" id="UP001150238">
    <property type="component" value="Unassembled WGS sequence"/>
</dbReference>
<protein>
    <submittedName>
        <fullName evidence="6">Regulator of chromosome condensation 1/beta-lactamase-inhibitor protein II</fullName>
    </submittedName>
</protein>
<feature type="domain" description="RCC1-like" evidence="5">
    <location>
        <begin position="136"/>
        <end position="559"/>
    </location>
</feature>
<dbReference type="InterPro" id="IPR000408">
    <property type="entry name" value="Reg_chr_condens"/>
</dbReference>
<feature type="region of interest" description="Disordered" evidence="4">
    <location>
        <begin position="1"/>
        <end position="128"/>
    </location>
</feature>
<evidence type="ECO:0000313" key="6">
    <source>
        <dbReference type="EMBL" id="KAJ4492018.1"/>
    </source>
</evidence>
<dbReference type="Gene3D" id="2.130.10.30">
    <property type="entry name" value="Regulator of chromosome condensation 1/beta-lactamase-inhibitor protein II"/>
    <property type="match status" value="1"/>
</dbReference>
<proteinExistence type="predicted"/>
<feature type="repeat" description="RCC1" evidence="3">
    <location>
        <begin position="388"/>
        <end position="448"/>
    </location>
</feature>
<evidence type="ECO:0000256" key="3">
    <source>
        <dbReference type="PROSITE-ProRule" id="PRU00235"/>
    </source>
</evidence>
<reference evidence="6" key="1">
    <citation type="submission" date="2022-08" db="EMBL/GenBank/DDBJ databases">
        <authorList>
            <consortium name="DOE Joint Genome Institute"/>
            <person name="Min B."/>
            <person name="Riley R."/>
            <person name="Sierra-Patev S."/>
            <person name="Naranjo-Ortiz M."/>
            <person name="Looney B."/>
            <person name="Konkel Z."/>
            <person name="Slot J.C."/>
            <person name="Sakamoto Y."/>
            <person name="Steenwyk J.L."/>
            <person name="Rokas A."/>
            <person name="Carro J."/>
            <person name="Camarero S."/>
            <person name="Ferreira P."/>
            <person name="Molpeceres G."/>
            <person name="Ruiz-Duenas F.J."/>
            <person name="Serrano A."/>
            <person name="Henrissat B."/>
            <person name="Drula E."/>
            <person name="Hughes K.W."/>
            <person name="Mata J.L."/>
            <person name="Ishikawa N.K."/>
            <person name="Vargas-Isla R."/>
            <person name="Ushijima S."/>
            <person name="Smith C.A."/>
            <person name="Ahrendt S."/>
            <person name="Andreopoulos W."/>
            <person name="He G."/>
            <person name="Labutti K."/>
            <person name="Lipzen A."/>
            <person name="Ng V."/>
            <person name="Sandor L."/>
            <person name="Barry K."/>
            <person name="Martinez A.T."/>
            <person name="Xiao Y."/>
            <person name="Gibbons J.G."/>
            <person name="Terashima K."/>
            <person name="Hibbett D.S."/>
            <person name="Grigoriev I.V."/>
        </authorList>
    </citation>
    <scope>NUCLEOTIDE SEQUENCE</scope>
    <source>
        <strain evidence="6">Sp2 HRB7682 ss15</strain>
    </source>
</reference>
<feature type="repeat" description="RCC1" evidence="3">
    <location>
        <begin position="135"/>
        <end position="199"/>
    </location>
</feature>
<sequence>MEPRRSSRAASAKPASKVAPKPAPKKATSEKPPSRPSRTAASKKRAASPERDPSPPPKRAKGEEQNIAPTKAKPNSKAAGKSAAENPKRSRTKLAPIAEKETPASEPKPPKPAHVQVKPYLNPLPSPPEQVRPGLQLFVWGAGNFGQFGLGPDALDEFDKPKKHSWAEEQMQDGTFGEEGAGLEEIAGGGMHSLFIDEKGTIWSCGLNDDAALGRITQNVPDPNNPGSFLDVDELTSVPHPLQTLVDEGFRAVKVATGDSICAAVNDKGELRVWGSFRVNEGSLGFANGLKHQFIPVPILNDTLSHRPGDVEKVSDITAGVNHLLVLTTHGNIYTWGAGEQAQLGRKVLERRKIHGTVPEKVSLGSRTRKAKVIGAGSFHSFAVDDKGDVWGWGLNTMGQAGTGYATEDDSQVQLPTKVEGLSKEALDGDSVVQISGGEHHSLFLTQSGKVFAVGRCNAGQIGLADDDPALEDRADPDFVADPVQVKFPDDDDPIVRISVGTHNNLAVSKEGALYCWGQGTQGELGVSDVEVRTPRMIVRREGGSWAAVKVACGGQHTLGLFRKK</sequence>
<evidence type="ECO:0000256" key="2">
    <source>
        <dbReference type="ARBA" id="ARBA00022737"/>
    </source>
</evidence>
<accession>A0A9W9AY38</accession>
<dbReference type="InterPro" id="IPR051553">
    <property type="entry name" value="Ran_GTPase-activating"/>
</dbReference>
<dbReference type="PROSITE" id="PS00626">
    <property type="entry name" value="RCC1_2"/>
    <property type="match status" value="3"/>
</dbReference>
<dbReference type="InterPro" id="IPR058923">
    <property type="entry name" value="RCC1-like_dom"/>
</dbReference>
<evidence type="ECO:0000313" key="7">
    <source>
        <dbReference type="Proteomes" id="UP001150238"/>
    </source>
</evidence>
<comment type="caution">
    <text evidence="6">The sequence shown here is derived from an EMBL/GenBank/DDBJ whole genome shotgun (WGS) entry which is preliminary data.</text>
</comment>
<dbReference type="AlphaFoldDB" id="A0A9W9AY38"/>
<evidence type="ECO:0000259" key="5">
    <source>
        <dbReference type="Pfam" id="PF25390"/>
    </source>
</evidence>
<feature type="compositionally biased region" description="Low complexity" evidence="4">
    <location>
        <begin position="8"/>
        <end position="20"/>
    </location>
</feature>
<dbReference type="PANTHER" id="PTHR45982">
    <property type="entry name" value="REGULATOR OF CHROMOSOME CONDENSATION"/>
    <property type="match status" value="1"/>
</dbReference>
<dbReference type="InterPro" id="IPR009091">
    <property type="entry name" value="RCC1/BLIP-II"/>
</dbReference>
<feature type="repeat" description="RCC1" evidence="3">
    <location>
        <begin position="331"/>
        <end position="387"/>
    </location>
</feature>
<evidence type="ECO:0000256" key="1">
    <source>
        <dbReference type="ARBA" id="ARBA00022658"/>
    </source>
</evidence>
<feature type="repeat" description="RCC1" evidence="3">
    <location>
        <begin position="512"/>
        <end position="564"/>
    </location>
</feature>
<dbReference type="EMBL" id="JANVFS010000005">
    <property type="protein sequence ID" value="KAJ4492018.1"/>
    <property type="molecule type" value="Genomic_DNA"/>
</dbReference>
<dbReference type="PANTHER" id="PTHR45982:SF1">
    <property type="entry name" value="REGULATOR OF CHROMOSOME CONDENSATION"/>
    <property type="match status" value="1"/>
</dbReference>
<dbReference type="PRINTS" id="PR00633">
    <property type="entry name" value="RCCNDNSATION"/>
</dbReference>
<evidence type="ECO:0000256" key="4">
    <source>
        <dbReference type="SAM" id="MobiDB-lite"/>
    </source>
</evidence>
<gene>
    <name evidence="6" type="ORF">C8J55DRAFT_556299</name>
</gene>
<dbReference type="GO" id="GO:0005085">
    <property type="term" value="F:guanyl-nucleotide exchange factor activity"/>
    <property type="evidence" value="ECO:0007669"/>
    <property type="project" value="TreeGrafter"/>
</dbReference>
<name>A0A9W9AY38_9AGAR</name>
<feature type="repeat" description="RCC1" evidence="3">
    <location>
        <begin position="269"/>
        <end position="330"/>
    </location>
</feature>
<organism evidence="6 7">
    <name type="scientific">Lentinula lateritia</name>
    <dbReference type="NCBI Taxonomy" id="40482"/>
    <lineage>
        <taxon>Eukaryota</taxon>
        <taxon>Fungi</taxon>
        <taxon>Dikarya</taxon>
        <taxon>Basidiomycota</taxon>
        <taxon>Agaricomycotina</taxon>
        <taxon>Agaricomycetes</taxon>
        <taxon>Agaricomycetidae</taxon>
        <taxon>Agaricales</taxon>
        <taxon>Marasmiineae</taxon>
        <taxon>Omphalotaceae</taxon>
        <taxon>Lentinula</taxon>
    </lineage>
</organism>
<dbReference type="GO" id="GO:0005737">
    <property type="term" value="C:cytoplasm"/>
    <property type="evidence" value="ECO:0007669"/>
    <property type="project" value="TreeGrafter"/>
</dbReference>
<keyword evidence="1" id="KW-0344">Guanine-nucleotide releasing factor</keyword>
<dbReference type="PROSITE" id="PS00625">
    <property type="entry name" value="RCC1_1"/>
    <property type="match status" value="1"/>
</dbReference>